<sequence length="443" mass="48382">MSVMLAENRPDEATAIVEATHGERKRVVIIGGGFAGVAAARALRRTDVDVVLIDRRNHHIFQPLLYQVATAVLSPAEIAAPIRQLEVKQRNLSVLLAEVTGVDVASRTIDASCPGVGVRKLAYDYLVVATGMRPSYFGHDEFAQYAPGLKNLSDAETIRAKILGAFELAATTEDEAERARQMTFVLVGAGPSGVELAASLAQMVKVTLRGNFRRIDPAQANIILLDAGKRVLPTFAESLSRRATRRLEKLDVKVMTGVKVETVDAEGVVAGGNRIPSATVLWTAGVAASPIPRMLGAKTDRAGRALVDPFLKVVDAPGVFVVGDAASVMQKNEHPVPGVAQAAIQEGHYVGRLIAKELKRRKVKRPFRYFDKGNMAVVGKNYAVLERGWLRTSGALTWLVWAFVHILALPQLQNRWRVQHQWLWSYFTGQRSSRLIPEPPRIG</sequence>
<dbReference type="Proteomes" id="UP000468531">
    <property type="component" value="Unassembled WGS sequence"/>
</dbReference>
<evidence type="ECO:0000256" key="5">
    <source>
        <dbReference type="ARBA" id="ARBA00023002"/>
    </source>
</evidence>
<dbReference type="GO" id="GO:0050136">
    <property type="term" value="F:NADH dehydrogenase (quinone) (non-electrogenic) activity"/>
    <property type="evidence" value="ECO:0007669"/>
    <property type="project" value="UniProtKB-EC"/>
</dbReference>
<dbReference type="Gene3D" id="3.50.50.100">
    <property type="match status" value="1"/>
</dbReference>
<evidence type="ECO:0000256" key="1">
    <source>
        <dbReference type="ARBA" id="ARBA00005272"/>
    </source>
</evidence>
<dbReference type="PRINTS" id="PR00469">
    <property type="entry name" value="PNDRDTASEII"/>
</dbReference>
<protein>
    <recommendedName>
        <fullName evidence="2">NADH:ubiquinone reductase (non-electrogenic)</fullName>
        <ecNumber evidence="2">1.6.5.9</ecNumber>
    </recommendedName>
</protein>
<dbReference type="PANTHER" id="PTHR43706:SF47">
    <property type="entry name" value="EXTERNAL NADH-UBIQUINONE OXIDOREDUCTASE 1, MITOCHONDRIAL-RELATED"/>
    <property type="match status" value="1"/>
</dbReference>
<reference evidence="9 10" key="1">
    <citation type="journal article" date="2020" name="Arch. Microbiol.">
        <title>Bradyrhizobium uaiense sp. nov., a new highly efficient cowpea symbiont.</title>
        <authorList>
            <person name="Cabral Michel D."/>
            <person name="Azarias Guimaraes A."/>
            <person name="Martins da Costa E."/>
            <person name="Soares de Carvalho T."/>
            <person name="Balsanelli E."/>
            <person name="Willems A."/>
            <person name="Maltempi de Souza E."/>
            <person name="de Souza Moreira F.M."/>
        </authorList>
    </citation>
    <scope>NUCLEOTIDE SEQUENCE [LARGE SCALE GENOMIC DNA]</scope>
    <source>
        <strain evidence="9 10">UFLA 03-164</strain>
    </source>
</reference>
<proteinExistence type="inferred from homology"/>
<evidence type="ECO:0000256" key="3">
    <source>
        <dbReference type="ARBA" id="ARBA00022630"/>
    </source>
</evidence>
<dbReference type="EC" id="1.6.5.9" evidence="2"/>
<organism evidence="9 10">
    <name type="scientific">Bradyrhizobium uaiense</name>
    <dbReference type="NCBI Taxonomy" id="2594946"/>
    <lineage>
        <taxon>Bacteria</taxon>
        <taxon>Pseudomonadati</taxon>
        <taxon>Pseudomonadota</taxon>
        <taxon>Alphaproteobacteria</taxon>
        <taxon>Hyphomicrobiales</taxon>
        <taxon>Nitrobacteraceae</taxon>
        <taxon>Bradyrhizobium</taxon>
    </lineage>
</organism>
<keyword evidence="10" id="KW-1185">Reference proteome</keyword>
<comment type="catalytic activity">
    <reaction evidence="7">
        <text>a quinone + NADH + H(+) = a quinol + NAD(+)</text>
        <dbReference type="Rhea" id="RHEA:46160"/>
        <dbReference type="ChEBI" id="CHEBI:15378"/>
        <dbReference type="ChEBI" id="CHEBI:24646"/>
        <dbReference type="ChEBI" id="CHEBI:57540"/>
        <dbReference type="ChEBI" id="CHEBI:57945"/>
        <dbReference type="ChEBI" id="CHEBI:132124"/>
        <dbReference type="EC" id="1.6.5.9"/>
    </reaction>
</comment>
<dbReference type="InterPro" id="IPR036188">
    <property type="entry name" value="FAD/NAD-bd_sf"/>
</dbReference>
<dbReference type="PANTHER" id="PTHR43706">
    <property type="entry name" value="NADH DEHYDROGENASE"/>
    <property type="match status" value="1"/>
</dbReference>
<evidence type="ECO:0000256" key="4">
    <source>
        <dbReference type="ARBA" id="ARBA00022827"/>
    </source>
</evidence>
<dbReference type="PRINTS" id="PR00368">
    <property type="entry name" value="FADPNR"/>
</dbReference>
<evidence type="ECO:0000256" key="6">
    <source>
        <dbReference type="ARBA" id="ARBA00023027"/>
    </source>
</evidence>
<evidence type="ECO:0000313" key="10">
    <source>
        <dbReference type="Proteomes" id="UP000468531"/>
    </source>
</evidence>
<evidence type="ECO:0000256" key="2">
    <source>
        <dbReference type="ARBA" id="ARBA00012637"/>
    </source>
</evidence>
<dbReference type="EMBL" id="VKHP01000169">
    <property type="protein sequence ID" value="NEV00271.1"/>
    <property type="molecule type" value="Genomic_DNA"/>
</dbReference>
<keyword evidence="5" id="KW-0560">Oxidoreductase</keyword>
<keyword evidence="6" id="KW-0520">NAD</keyword>
<evidence type="ECO:0000313" key="9">
    <source>
        <dbReference type="EMBL" id="NEV00271.1"/>
    </source>
</evidence>
<dbReference type="InterPro" id="IPR023753">
    <property type="entry name" value="FAD/NAD-binding_dom"/>
</dbReference>
<accession>A0A6P1BRG2</accession>
<keyword evidence="4" id="KW-0274">FAD</keyword>
<dbReference type="InterPro" id="IPR045024">
    <property type="entry name" value="NDH-2"/>
</dbReference>
<gene>
    <name evidence="9" type="ORF">FNJ47_31765</name>
</gene>
<dbReference type="Pfam" id="PF07992">
    <property type="entry name" value="Pyr_redox_2"/>
    <property type="match status" value="1"/>
</dbReference>
<dbReference type="SUPFAM" id="SSF51905">
    <property type="entry name" value="FAD/NAD(P)-binding domain"/>
    <property type="match status" value="1"/>
</dbReference>
<name>A0A6P1BRG2_9BRAD</name>
<evidence type="ECO:0000259" key="8">
    <source>
        <dbReference type="Pfam" id="PF07992"/>
    </source>
</evidence>
<feature type="domain" description="FAD/NAD(P)-binding" evidence="8">
    <location>
        <begin position="26"/>
        <end position="347"/>
    </location>
</feature>
<evidence type="ECO:0000256" key="7">
    <source>
        <dbReference type="ARBA" id="ARBA00047599"/>
    </source>
</evidence>
<dbReference type="AlphaFoldDB" id="A0A6P1BRG2"/>
<keyword evidence="3" id="KW-0285">Flavoprotein</keyword>
<comment type="similarity">
    <text evidence="1">Belongs to the NADH dehydrogenase family.</text>
</comment>
<comment type="caution">
    <text evidence="9">The sequence shown here is derived from an EMBL/GenBank/DDBJ whole genome shotgun (WGS) entry which is preliminary data.</text>
</comment>